<protein>
    <submittedName>
        <fullName evidence="2">Uncharacterized protein</fullName>
    </submittedName>
</protein>
<reference evidence="2 3" key="1">
    <citation type="submission" date="2024-03" db="EMBL/GenBank/DDBJ databases">
        <authorList>
            <person name="Gkanogiannis A."/>
            <person name="Becerra Lopez-Lavalle L."/>
        </authorList>
    </citation>
    <scope>NUCLEOTIDE SEQUENCE [LARGE SCALE GENOMIC DNA]</scope>
</reference>
<evidence type="ECO:0000313" key="2">
    <source>
        <dbReference type="EMBL" id="CAK9324113.1"/>
    </source>
</evidence>
<evidence type="ECO:0000256" key="1">
    <source>
        <dbReference type="SAM" id="MobiDB-lite"/>
    </source>
</evidence>
<keyword evidence="3" id="KW-1185">Reference proteome</keyword>
<evidence type="ECO:0000313" key="3">
    <source>
        <dbReference type="Proteomes" id="UP001642487"/>
    </source>
</evidence>
<organism evidence="2 3">
    <name type="scientific">Citrullus colocynthis</name>
    <name type="common">colocynth</name>
    <dbReference type="NCBI Taxonomy" id="252529"/>
    <lineage>
        <taxon>Eukaryota</taxon>
        <taxon>Viridiplantae</taxon>
        <taxon>Streptophyta</taxon>
        <taxon>Embryophyta</taxon>
        <taxon>Tracheophyta</taxon>
        <taxon>Spermatophyta</taxon>
        <taxon>Magnoliopsida</taxon>
        <taxon>eudicotyledons</taxon>
        <taxon>Gunneridae</taxon>
        <taxon>Pentapetalae</taxon>
        <taxon>rosids</taxon>
        <taxon>fabids</taxon>
        <taxon>Cucurbitales</taxon>
        <taxon>Cucurbitaceae</taxon>
        <taxon>Benincaseae</taxon>
        <taxon>Citrullus</taxon>
    </lineage>
</organism>
<accession>A0ABP0YXJ3</accession>
<dbReference type="EMBL" id="OZ021740">
    <property type="protein sequence ID" value="CAK9324113.1"/>
    <property type="molecule type" value="Genomic_DNA"/>
</dbReference>
<name>A0ABP0YXJ3_9ROSI</name>
<feature type="region of interest" description="Disordered" evidence="1">
    <location>
        <begin position="1"/>
        <end position="57"/>
    </location>
</feature>
<dbReference type="Proteomes" id="UP001642487">
    <property type="component" value="Chromosome 6"/>
</dbReference>
<gene>
    <name evidence="2" type="ORF">CITCOLO1_LOCUS16338</name>
</gene>
<proteinExistence type="predicted"/>
<sequence length="136" mass="15244">MNPSEFQAQPFSPIPSYSQNSPTSSNVLRLQNSSGTSTSINDQPTLSSHKTDDSNLTGQHSVHQFSMVLFQKISLVIILNNEPLNKIPPPLKAQINLRFLLIQCRLVPKVGYLSKKFGISYLKPMLHHLPEKDQGY</sequence>